<sequence>MSMVMDKTNWTGNQLDKRFEMRFNKAYKQFENKNNHDRKLNNVNKFDALKKYVNDKQDDESNDKVCYNCGTELKFNNYFLFHVDAKISNKMYSCLIDTGSIASFLPNSFKPHQKVKFQYTSVTNSKLNTSGVCNVQVKINSLKKSFRHQFVIS</sequence>
<dbReference type="EMBL" id="LWCA01000439">
    <property type="protein sequence ID" value="OAF68488.1"/>
    <property type="molecule type" value="Genomic_DNA"/>
</dbReference>
<reference evidence="1 2" key="1">
    <citation type="submission" date="2016-04" db="EMBL/GenBank/DDBJ databases">
        <title>The genome of Intoshia linei affirms orthonectids as highly simplified spiralians.</title>
        <authorList>
            <person name="Mikhailov K.V."/>
            <person name="Slusarev G.S."/>
            <person name="Nikitin M.A."/>
            <person name="Logacheva M.D."/>
            <person name="Penin A."/>
            <person name="Aleoshin V."/>
            <person name="Panchin Y.V."/>
        </authorList>
    </citation>
    <scope>NUCLEOTIDE SEQUENCE [LARGE SCALE GENOMIC DNA]</scope>
    <source>
        <strain evidence="1">Intl2013</strain>
        <tissue evidence="1">Whole animal</tissue>
    </source>
</reference>
<evidence type="ECO:0008006" key="3">
    <source>
        <dbReference type="Google" id="ProtNLM"/>
    </source>
</evidence>
<dbReference type="Proteomes" id="UP000078046">
    <property type="component" value="Unassembled WGS sequence"/>
</dbReference>
<protein>
    <recommendedName>
        <fullName evidence="3">Retropepsins domain-containing protein</fullName>
    </recommendedName>
</protein>
<evidence type="ECO:0000313" key="1">
    <source>
        <dbReference type="EMBL" id="OAF68488.1"/>
    </source>
</evidence>
<proteinExistence type="predicted"/>
<comment type="caution">
    <text evidence="1">The sequence shown here is derived from an EMBL/GenBank/DDBJ whole genome shotgun (WGS) entry which is preliminary data.</text>
</comment>
<dbReference type="SUPFAM" id="SSF50630">
    <property type="entry name" value="Acid proteases"/>
    <property type="match status" value="1"/>
</dbReference>
<organism evidence="1 2">
    <name type="scientific">Intoshia linei</name>
    <dbReference type="NCBI Taxonomy" id="1819745"/>
    <lineage>
        <taxon>Eukaryota</taxon>
        <taxon>Metazoa</taxon>
        <taxon>Spiralia</taxon>
        <taxon>Lophotrochozoa</taxon>
        <taxon>Mesozoa</taxon>
        <taxon>Orthonectida</taxon>
        <taxon>Rhopaluridae</taxon>
        <taxon>Intoshia</taxon>
    </lineage>
</organism>
<keyword evidence="2" id="KW-1185">Reference proteome</keyword>
<accession>A0A177B2I7</accession>
<name>A0A177B2I7_9BILA</name>
<evidence type="ECO:0000313" key="2">
    <source>
        <dbReference type="Proteomes" id="UP000078046"/>
    </source>
</evidence>
<dbReference type="Gene3D" id="2.40.70.10">
    <property type="entry name" value="Acid Proteases"/>
    <property type="match status" value="1"/>
</dbReference>
<dbReference type="InterPro" id="IPR021109">
    <property type="entry name" value="Peptidase_aspartic_dom_sf"/>
</dbReference>
<gene>
    <name evidence="1" type="ORF">A3Q56_03782</name>
</gene>
<dbReference type="AlphaFoldDB" id="A0A177B2I7"/>